<accession>A0A2P8F333</accession>
<dbReference type="Pfam" id="PF10741">
    <property type="entry name" value="T2SSM_b"/>
    <property type="match status" value="1"/>
</dbReference>
<proteinExistence type="predicted"/>
<dbReference type="InterPro" id="IPR034756">
    <property type="entry name" value="T2SSM_b"/>
</dbReference>
<dbReference type="RefSeq" id="WP_106590346.1">
    <property type="nucleotide sequence ID" value="NZ_PYGI01000002.1"/>
</dbReference>
<gene>
    <name evidence="1" type="ORF">CLV44_10236</name>
</gene>
<name>A0A2P8F333_9GAMM</name>
<dbReference type="AlphaFoldDB" id="A0A2P8F333"/>
<comment type="caution">
    <text evidence="1">The sequence shown here is derived from an EMBL/GenBank/DDBJ whole genome shotgun (WGS) entry which is preliminary data.</text>
</comment>
<keyword evidence="2" id="KW-1185">Reference proteome</keyword>
<dbReference type="Proteomes" id="UP000242133">
    <property type="component" value="Unassembled WGS sequence"/>
</dbReference>
<organism evidence="1 2">
    <name type="scientific">Marinobacterium halophilum</name>
    <dbReference type="NCBI Taxonomy" id="267374"/>
    <lineage>
        <taxon>Bacteria</taxon>
        <taxon>Pseudomonadati</taxon>
        <taxon>Pseudomonadota</taxon>
        <taxon>Gammaproteobacteria</taxon>
        <taxon>Oceanospirillales</taxon>
        <taxon>Oceanospirillaceae</taxon>
        <taxon>Marinobacterium</taxon>
    </lineage>
</organism>
<dbReference type="NCBIfam" id="NF040576">
    <property type="entry name" value="T2SS_GspM_XpsM"/>
    <property type="match status" value="1"/>
</dbReference>
<protein>
    <submittedName>
        <fullName evidence="1">Type II secretion system (T2SS) protein M subtype b</fullName>
    </submittedName>
</protein>
<sequence length="198" mass="22032">MNPLTPRRSRWLALGLLLLVILLLLRLLLVPLWQYWFSTAAQIDTLENRQAVYTRLIAALPQERERLAQLQANAPVAQWYLDESTPALAAARLQQLLHSRAGQKGVQVVSTQIINIEEDSTLEPVAIQAQLRADLSELVALLYQLETDRPLLFIDSLAVLANPRAATGTSRSTRSGARTDHLDIRLNLIGYTPGEVAP</sequence>
<dbReference type="OrthoDB" id="6088673at2"/>
<dbReference type="EMBL" id="PYGI01000002">
    <property type="protein sequence ID" value="PSL16113.1"/>
    <property type="molecule type" value="Genomic_DNA"/>
</dbReference>
<reference evidence="1 2" key="1">
    <citation type="submission" date="2018-03" db="EMBL/GenBank/DDBJ databases">
        <title>Genomic Encyclopedia of Archaeal and Bacterial Type Strains, Phase II (KMG-II): from individual species to whole genera.</title>
        <authorList>
            <person name="Goeker M."/>
        </authorList>
    </citation>
    <scope>NUCLEOTIDE SEQUENCE [LARGE SCALE GENOMIC DNA]</scope>
    <source>
        <strain evidence="1 2">DSM 17586</strain>
    </source>
</reference>
<evidence type="ECO:0000313" key="2">
    <source>
        <dbReference type="Proteomes" id="UP000242133"/>
    </source>
</evidence>
<evidence type="ECO:0000313" key="1">
    <source>
        <dbReference type="EMBL" id="PSL16113.1"/>
    </source>
</evidence>